<dbReference type="EC" id="2.5.1.60" evidence="2 9"/>
<keyword evidence="5 9" id="KW-0808">Transferase</keyword>
<keyword evidence="11" id="KW-1185">Reference proteome</keyword>
<comment type="similarity">
    <text evidence="1 9">Belongs to the protein prenyltransferase subunit alpha family.</text>
</comment>
<reference evidence="10 11" key="1">
    <citation type="submission" date="2014-04" db="EMBL/GenBank/DDBJ databases">
        <authorList>
            <consortium name="DOE Joint Genome Institute"/>
            <person name="Kuo A."/>
            <person name="Gay G."/>
            <person name="Dore J."/>
            <person name="Kohler A."/>
            <person name="Nagy L.G."/>
            <person name="Floudas D."/>
            <person name="Copeland A."/>
            <person name="Barry K.W."/>
            <person name="Cichocki N."/>
            <person name="Veneault-Fourrey C."/>
            <person name="LaButti K."/>
            <person name="Lindquist E.A."/>
            <person name="Lipzen A."/>
            <person name="Lundell T."/>
            <person name="Morin E."/>
            <person name="Murat C."/>
            <person name="Sun H."/>
            <person name="Tunlid A."/>
            <person name="Henrissat B."/>
            <person name="Grigoriev I.V."/>
            <person name="Hibbett D.S."/>
            <person name="Martin F."/>
            <person name="Nordberg H.P."/>
            <person name="Cantor M.N."/>
            <person name="Hua S.X."/>
        </authorList>
    </citation>
    <scope>NUCLEOTIDE SEQUENCE [LARGE SCALE GENOMIC DNA]</scope>
    <source>
        <strain evidence="11">h7</strain>
    </source>
</reference>
<dbReference type="EMBL" id="KN831768">
    <property type="protein sequence ID" value="KIM49288.1"/>
    <property type="molecule type" value="Genomic_DNA"/>
</dbReference>
<keyword evidence="4 9" id="KW-0637">Prenyltransferase</keyword>
<comment type="catalytic activity">
    <reaction evidence="8 9">
        <text>geranylgeranyl diphosphate + L-cysteinyl-[protein] = S-geranylgeranyl-L-cysteinyl-[protein] + diphosphate</text>
        <dbReference type="Rhea" id="RHEA:21240"/>
        <dbReference type="Rhea" id="RHEA-COMP:10131"/>
        <dbReference type="Rhea" id="RHEA-COMP:11537"/>
        <dbReference type="ChEBI" id="CHEBI:29950"/>
        <dbReference type="ChEBI" id="CHEBI:33019"/>
        <dbReference type="ChEBI" id="CHEBI:57533"/>
        <dbReference type="ChEBI" id="CHEBI:86021"/>
        <dbReference type="EC" id="2.5.1.60"/>
    </reaction>
</comment>
<evidence type="ECO:0000313" key="10">
    <source>
        <dbReference type="EMBL" id="KIM49288.1"/>
    </source>
</evidence>
<dbReference type="Pfam" id="PF01239">
    <property type="entry name" value="PPTA"/>
    <property type="match status" value="5"/>
</dbReference>
<dbReference type="HOGENOM" id="CLU_031996_1_0_1"/>
<evidence type="ECO:0000256" key="1">
    <source>
        <dbReference type="ARBA" id="ARBA00006734"/>
    </source>
</evidence>
<comment type="function">
    <text evidence="9">Catalyzes the transfer of a geranyl-geranyl moiety from geranyl-geranyl pyrophosphate to cysteines occuring in specific C-terminal amino acid sequences.</text>
</comment>
<dbReference type="Proteomes" id="UP000053424">
    <property type="component" value="Unassembled WGS sequence"/>
</dbReference>
<dbReference type="OrthoDB" id="1658at2759"/>
<keyword evidence="6" id="KW-0677">Repeat</keyword>
<dbReference type="PANTHER" id="PTHR11129:SF2">
    <property type="entry name" value="GERANYLGERANYL TRANSFERASE TYPE-2 SUBUNIT ALPHA"/>
    <property type="match status" value="1"/>
</dbReference>
<evidence type="ECO:0000313" key="11">
    <source>
        <dbReference type="Proteomes" id="UP000053424"/>
    </source>
</evidence>
<dbReference type="InterPro" id="IPR002088">
    <property type="entry name" value="Prenyl_trans_a"/>
</dbReference>
<proteinExistence type="inferred from homology"/>
<evidence type="ECO:0000256" key="7">
    <source>
        <dbReference type="ARBA" id="ARBA00031267"/>
    </source>
</evidence>
<protein>
    <recommendedName>
        <fullName evidence="3 9">Geranylgeranyl transferase type-2 subunit alpha</fullName>
        <ecNumber evidence="2 9">2.5.1.60</ecNumber>
    </recommendedName>
    <alternativeName>
        <fullName evidence="7 9">Geranylgeranyl transferase type II subunit alpha</fullName>
    </alternativeName>
</protein>
<name>A0A0C2YHM3_HEBCY</name>
<dbReference type="AlphaFoldDB" id="A0A0C2YHM3"/>
<dbReference type="STRING" id="686832.A0A0C2YHM3"/>
<dbReference type="PROSITE" id="PS51147">
    <property type="entry name" value="PFTA"/>
    <property type="match status" value="5"/>
</dbReference>
<evidence type="ECO:0000256" key="8">
    <source>
        <dbReference type="ARBA" id="ARBA00047658"/>
    </source>
</evidence>
<dbReference type="GO" id="GO:0005968">
    <property type="term" value="C:Rab-protein geranylgeranyltransferase complex"/>
    <property type="evidence" value="ECO:0007669"/>
    <property type="project" value="TreeGrafter"/>
</dbReference>
<evidence type="ECO:0000256" key="9">
    <source>
        <dbReference type="RuleBase" id="RU367120"/>
    </source>
</evidence>
<accession>A0A0C2YHM3</accession>
<evidence type="ECO:0000256" key="3">
    <source>
        <dbReference type="ARBA" id="ARBA00014772"/>
    </source>
</evidence>
<reference evidence="11" key="2">
    <citation type="submission" date="2015-01" db="EMBL/GenBank/DDBJ databases">
        <title>Evolutionary Origins and Diversification of the Mycorrhizal Mutualists.</title>
        <authorList>
            <consortium name="DOE Joint Genome Institute"/>
            <consortium name="Mycorrhizal Genomics Consortium"/>
            <person name="Kohler A."/>
            <person name="Kuo A."/>
            <person name="Nagy L.G."/>
            <person name="Floudas D."/>
            <person name="Copeland A."/>
            <person name="Barry K.W."/>
            <person name="Cichocki N."/>
            <person name="Veneault-Fourrey C."/>
            <person name="LaButti K."/>
            <person name="Lindquist E.A."/>
            <person name="Lipzen A."/>
            <person name="Lundell T."/>
            <person name="Morin E."/>
            <person name="Murat C."/>
            <person name="Riley R."/>
            <person name="Ohm R."/>
            <person name="Sun H."/>
            <person name="Tunlid A."/>
            <person name="Henrissat B."/>
            <person name="Grigoriev I.V."/>
            <person name="Hibbett D.S."/>
            <person name="Martin F."/>
        </authorList>
    </citation>
    <scope>NUCLEOTIDE SEQUENCE [LARGE SCALE GENOMIC DNA]</scope>
    <source>
        <strain evidence="11">h7</strain>
    </source>
</reference>
<dbReference type="GO" id="GO:0097354">
    <property type="term" value="P:prenylation"/>
    <property type="evidence" value="ECO:0007669"/>
    <property type="project" value="UniProtKB-UniRule"/>
</dbReference>
<evidence type="ECO:0000256" key="4">
    <source>
        <dbReference type="ARBA" id="ARBA00022602"/>
    </source>
</evidence>
<organism evidence="10 11">
    <name type="scientific">Hebeloma cylindrosporum</name>
    <dbReference type="NCBI Taxonomy" id="76867"/>
    <lineage>
        <taxon>Eukaryota</taxon>
        <taxon>Fungi</taxon>
        <taxon>Dikarya</taxon>
        <taxon>Basidiomycota</taxon>
        <taxon>Agaricomycotina</taxon>
        <taxon>Agaricomycetes</taxon>
        <taxon>Agaricomycetidae</taxon>
        <taxon>Agaricales</taxon>
        <taxon>Agaricineae</taxon>
        <taxon>Hymenogastraceae</taxon>
        <taxon>Hebeloma</taxon>
    </lineage>
</organism>
<dbReference type="Gene3D" id="1.25.40.120">
    <property type="entry name" value="Protein prenylyltransferase"/>
    <property type="match status" value="1"/>
</dbReference>
<dbReference type="SUPFAM" id="SSF48439">
    <property type="entry name" value="Protein prenylyltransferase"/>
    <property type="match status" value="1"/>
</dbReference>
<evidence type="ECO:0000256" key="5">
    <source>
        <dbReference type="ARBA" id="ARBA00022679"/>
    </source>
</evidence>
<gene>
    <name evidence="10" type="ORF">M413DRAFT_438472</name>
</gene>
<dbReference type="FunFam" id="1.25.40.120:FF:000035">
    <property type="entry name" value="Geranylgeranyl transferase type-2 subunit alpha"/>
    <property type="match status" value="1"/>
</dbReference>
<dbReference type="PANTHER" id="PTHR11129">
    <property type="entry name" value="PROTEIN FARNESYLTRANSFERASE ALPHA SUBUNIT/RAB GERANYLGERANYL TRANSFERASE ALPHA SUBUNIT"/>
    <property type="match status" value="1"/>
</dbReference>
<evidence type="ECO:0000256" key="6">
    <source>
        <dbReference type="ARBA" id="ARBA00022737"/>
    </source>
</evidence>
<dbReference type="GO" id="GO:0004663">
    <property type="term" value="F:Rab geranylgeranyltransferase activity"/>
    <property type="evidence" value="ECO:0007669"/>
    <property type="project" value="UniProtKB-UniRule"/>
</dbReference>
<evidence type="ECO:0000256" key="2">
    <source>
        <dbReference type="ARBA" id="ARBA00012656"/>
    </source>
</evidence>
<sequence>MHGVKRQSNQTRDDLKRKEQSKIEKYLKLSEAVLSRRKAKDWSQDAFNLTTTLLQFNPEFYTIWNYRRIILANGIFANSPPALINDVLSDDLAMTMSALKAHPKVYWIWNHRRWCLENLPNGPGQEGDADFLGWKQNSWDKELVIVELMLSADPRNFHAWDYRRFILASMPIAREEEDKLELQFTYKKITANFSNFSAWHQRSKTLRKLWEANNLNEAKSRAEELENAREAFFTDPDDQSVWIYHRWLVGTDPSKELLEREIASIQELVKEEPDKKWCLESIVHYKLLLLRNYGRELDAKVLSEECRVLLRCLQTLDPARRRRYEDLELDL</sequence>